<comment type="caution">
    <text evidence="3">The sequence shown here is derived from an EMBL/GenBank/DDBJ whole genome shotgun (WGS) entry which is preliminary data.</text>
</comment>
<reference evidence="3" key="1">
    <citation type="submission" date="2023-07" db="EMBL/GenBank/DDBJ databases">
        <title>A chromosome-level genome assembly of Lolium multiflorum.</title>
        <authorList>
            <person name="Chen Y."/>
            <person name="Copetti D."/>
            <person name="Kolliker R."/>
            <person name="Studer B."/>
        </authorList>
    </citation>
    <scope>NUCLEOTIDE SEQUENCE</scope>
    <source>
        <strain evidence="3">02402/16</strain>
        <tissue evidence="3">Leaf</tissue>
    </source>
</reference>
<feature type="compositionally biased region" description="Basic and acidic residues" evidence="1">
    <location>
        <begin position="120"/>
        <end position="130"/>
    </location>
</feature>
<name>A0AAD8SA08_LOLMU</name>
<feature type="domain" description="Transposase (putative) gypsy type" evidence="2">
    <location>
        <begin position="251"/>
        <end position="301"/>
    </location>
</feature>
<organism evidence="3 4">
    <name type="scientific">Lolium multiflorum</name>
    <name type="common">Italian ryegrass</name>
    <name type="synonym">Lolium perenne subsp. multiflorum</name>
    <dbReference type="NCBI Taxonomy" id="4521"/>
    <lineage>
        <taxon>Eukaryota</taxon>
        <taxon>Viridiplantae</taxon>
        <taxon>Streptophyta</taxon>
        <taxon>Embryophyta</taxon>
        <taxon>Tracheophyta</taxon>
        <taxon>Spermatophyta</taxon>
        <taxon>Magnoliopsida</taxon>
        <taxon>Liliopsida</taxon>
        <taxon>Poales</taxon>
        <taxon>Poaceae</taxon>
        <taxon>BOP clade</taxon>
        <taxon>Pooideae</taxon>
        <taxon>Poodae</taxon>
        <taxon>Poeae</taxon>
        <taxon>Poeae Chloroplast Group 2 (Poeae type)</taxon>
        <taxon>Loliodinae</taxon>
        <taxon>Loliinae</taxon>
        <taxon>Lolium</taxon>
    </lineage>
</organism>
<evidence type="ECO:0000313" key="3">
    <source>
        <dbReference type="EMBL" id="KAK1647067.1"/>
    </source>
</evidence>
<accession>A0AAD8SA08</accession>
<feature type="compositionally biased region" description="Basic and acidic residues" evidence="1">
    <location>
        <begin position="160"/>
        <end position="180"/>
    </location>
</feature>
<dbReference type="EMBL" id="JAUUTY010000004">
    <property type="protein sequence ID" value="KAK1647067.1"/>
    <property type="molecule type" value="Genomic_DNA"/>
</dbReference>
<dbReference type="AlphaFoldDB" id="A0AAD8SA08"/>
<feature type="region of interest" description="Disordered" evidence="1">
    <location>
        <begin position="120"/>
        <end position="208"/>
    </location>
</feature>
<protein>
    <recommendedName>
        <fullName evidence="2">Transposase (putative) gypsy type domain-containing protein</fullName>
    </recommendedName>
</protein>
<evidence type="ECO:0000259" key="2">
    <source>
        <dbReference type="Pfam" id="PF04195"/>
    </source>
</evidence>
<proteinExistence type="predicted"/>
<evidence type="ECO:0000256" key="1">
    <source>
        <dbReference type="SAM" id="MobiDB-lite"/>
    </source>
</evidence>
<feature type="region of interest" description="Disordered" evidence="1">
    <location>
        <begin position="492"/>
        <end position="607"/>
    </location>
</feature>
<dbReference type="PANTHER" id="PTHR33026:SF7">
    <property type="entry name" value="OS03G0100275 PROTEIN"/>
    <property type="match status" value="1"/>
</dbReference>
<dbReference type="PANTHER" id="PTHR33026">
    <property type="entry name" value="OS06G0360600 PROTEIN"/>
    <property type="match status" value="1"/>
</dbReference>
<dbReference type="Proteomes" id="UP001231189">
    <property type="component" value="Unassembled WGS sequence"/>
</dbReference>
<dbReference type="InterPro" id="IPR007321">
    <property type="entry name" value="Transposase_28"/>
</dbReference>
<gene>
    <name evidence="3" type="ORF">QYE76_064872</name>
</gene>
<evidence type="ECO:0000313" key="4">
    <source>
        <dbReference type="Proteomes" id="UP001231189"/>
    </source>
</evidence>
<keyword evidence="4" id="KW-1185">Reference proteome</keyword>
<sequence length="785" mass="87107">MGLPGSGSLLGRCGSGLLILGWTSSFVINSNWAARWASCLITVRGPPGLAGSRHCRCRRPLLTPFTPFSPLLRAPPASLFSAAPEPAGKSPEHRRSKPSTAVFFVFLTPANHRAEKLVAGNPDHRTRHYDVFTTPPPSSENRSWRRLSSAPPPFVPIRLDPTKDSGKETEGTSAHPEKTSEAGQTEQQTEEAAKKSKARKRDSEAKGKWWPCTTTEMELRNLESEGFLQPGSWRTVPNEPAPAPRDNEMVLTKALVERGFSFPPSDFFREILKTYGLQPHNISPNSVLAISNHVALCEGHLRDVSDPRATRSYHLSRTARHRASSWSHCPHFSDSPQLTRAVRRICKLTEEGLTGKDLTLSWFTKRIQPLQHRDRLMFEYTGRDDPMRATKDNLSADAIDKRIRVLIKIPRELHVHLEALEENELGTLLRVPSIGLTDPEATSEAEAPEAPRPAKRKKPAPSSPYAKRPRETLSIAATRKAEAEKKRLALINTSNKGQPAIQHFFKPSGQPPKAPRVIKKKAKPSPASFPITPEVEVPPKASSASKPDPKDIIDLDDLPEDPAHHGDSTQGTSSPMPPPDQPSSAFAGPTDEEQEQKAKLLQVTNATRVSLEPTPSLRKLTLAERHAEVSAMLNKVWGKPEEEVGYLAELEDSLKEFFTKHKEVRQVKVLEAENESLQNFMKESSSKETEARKELSEKHAREKAELIDKLEKSQGRALSLITKNKALEAEAGAIDKLIFPSLGFEWTKDSNLTRTEAYEEARKSIDALFGACRGIATALRLKKNQ</sequence>
<dbReference type="Pfam" id="PF04195">
    <property type="entry name" value="Transposase_28"/>
    <property type="match status" value="1"/>
</dbReference>
<feature type="region of interest" description="Disordered" evidence="1">
    <location>
        <begin position="439"/>
        <end position="473"/>
    </location>
</feature>